<keyword evidence="2" id="KW-0472">Membrane</keyword>
<reference evidence="3" key="1">
    <citation type="journal article" date="2021" name="Nat. Commun.">
        <title>Genetic determinants of endophytism in the Arabidopsis root mycobiome.</title>
        <authorList>
            <person name="Mesny F."/>
            <person name="Miyauchi S."/>
            <person name="Thiergart T."/>
            <person name="Pickel B."/>
            <person name="Atanasova L."/>
            <person name="Karlsson M."/>
            <person name="Huettel B."/>
            <person name="Barry K.W."/>
            <person name="Haridas S."/>
            <person name="Chen C."/>
            <person name="Bauer D."/>
            <person name="Andreopoulos W."/>
            <person name="Pangilinan J."/>
            <person name="LaButti K."/>
            <person name="Riley R."/>
            <person name="Lipzen A."/>
            <person name="Clum A."/>
            <person name="Drula E."/>
            <person name="Henrissat B."/>
            <person name="Kohler A."/>
            <person name="Grigoriev I.V."/>
            <person name="Martin F.M."/>
            <person name="Hacquard S."/>
        </authorList>
    </citation>
    <scope>NUCLEOTIDE SEQUENCE</scope>
    <source>
        <strain evidence="3">MPI-SDFR-AT-0073</strain>
    </source>
</reference>
<feature type="compositionally biased region" description="Basic residues" evidence="1">
    <location>
        <begin position="703"/>
        <end position="712"/>
    </location>
</feature>
<accession>A0A9P8USJ6</accession>
<evidence type="ECO:0000256" key="2">
    <source>
        <dbReference type="SAM" id="Phobius"/>
    </source>
</evidence>
<sequence length="1013" mass="112435">MTAKQSQEEGDLFPITKDLPATPSSDHIPTGPKRSMTPRGLLFPNLDEAHRKITSRLGPNNLFSKSSAEGEFSSDIGLQELCSPTSVDGLLSQETPEASGAPCQHVSDLVSPIPFRSMAGRSLTDRQSIAQLFRKRTDKDVVATTITTVSDNGGKDVQHHNITDSTVGHIVDQYTASTDDQSSSAHGGSELAYTFEPLNRTQGAATRQGFRGEEDRIGRRVSRNVCRETSSPPQLRILGIPNEAQKTSEFIGSRSENEFENDCLSQSDPERCASTLVHPSPSPRASSFGALDGFDAEWLTDNDSVRVMGGRREVTQSLVPQPLRIPSNRNRKVAGESSLNPFWSDFDTSLTSGAADASISSHDDPFKYDNDHYQRMRQLGKEREVSCALRRISLSGTLSGILRTSDTCPQKISNAECLPQKTSDERLHHLAEDRCQEGSFFDPVAFRALHGDSPYNPNTDIRVVINKSSELTLNQKVGKSERSKFGLSIERSHRDPDRSPYSQVADGDWVTEATSESDCDVTPGNGSLGQGIKATGSSIADYSDDAYTDALPRFSSRERIIEHPYDPAESYEMQDLKNTKRPASPRTYVSRFNGFGQNSSRFDSTLPKQVSSQPGLFNPFRRDYKRAEPSSYFTYKPDHTARAKYEFRDSTSTCAPPVDSSRAVCGTQSALLSTSMASNNTAELLDDNTYPLSVPREVVTETHKHKRGHFRHPAMLNIPKSPYQSTPTSQHSEGYQPSPRVANTFSDAPTSTSSKFSFRLLDLSEAQEMQRIRRASEDTNKTESTVKGKRSLSEALSARPGFTPLPLPSAAYMRRGHRVRHGSHLSSTFTPPWQTAHVEDTPDLSEWTPLDASASRSLTMPHGTAADTPTASKRIPFQQNRYNRRGDHLNFTLPNDKRTRPGPSDRTLHSIMNRDIEAVRAAEDHYVSYKAKSRRQLFFYAMLCLSILPFFAILVLNGNFDNSLSWLTQGEVYKLTKKQRKVIKIFFVAEIVVYASLVAAIIAYYVTASKDHH</sequence>
<feature type="region of interest" description="Disordered" evidence="1">
    <location>
        <begin position="1"/>
        <end position="39"/>
    </location>
</feature>
<protein>
    <submittedName>
        <fullName evidence="3">Uncharacterized protein</fullName>
    </submittedName>
</protein>
<feature type="region of interest" description="Disordered" evidence="1">
    <location>
        <begin position="600"/>
        <end position="621"/>
    </location>
</feature>
<name>A0A9P8USJ6_9PEZI</name>
<feature type="region of interest" description="Disordered" evidence="1">
    <location>
        <begin position="773"/>
        <end position="792"/>
    </location>
</feature>
<feature type="compositionally biased region" description="Basic and acidic residues" evidence="1">
    <location>
        <begin position="773"/>
        <end position="786"/>
    </location>
</feature>
<feature type="transmembrane region" description="Helical" evidence="2">
    <location>
        <begin position="985"/>
        <end position="1006"/>
    </location>
</feature>
<keyword evidence="2" id="KW-0812">Transmembrane</keyword>
<dbReference type="EMBL" id="JAGPXC010000002">
    <property type="protein sequence ID" value="KAH6657337.1"/>
    <property type="molecule type" value="Genomic_DNA"/>
</dbReference>
<feature type="compositionally biased region" description="Polar residues" evidence="1">
    <location>
        <begin position="722"/>
        <end position="737"/>
    </location>
</feature>
<feature type="compositionally biased region" description="Polar residues" evidence="1">
    <location>
        <begin position="600"/>
        <end position="615"/>
    </location>
</feature>
<evidence type="ECO:0000313" key="3">
    <source>
        <dbReference type="EMBL" id="KAH6657337.1"/>
    </source>
</evidence>
<dbReference type="AlphaFoldDB" id="A0A9P8USJ6"/>
<dbReference type="RefSeq" id="XP_045961571.1">
    <property type="nucleotide sequence ID" value="XM_046099550.1"/>
</dbReference>
<dbReference type="OrthoDB" id="5353066at2759"/>
<feature type="transmembrane region" description="Helical" evidence="2">
    <location>
        <begin position="937"/>
        <end position="956"/>
    </location>
</feature>
<keyword evidence="2" id="KW-1133">Transmembrane helix</keyword>
<evidence type="ECO:0000256" key="1">
    <source>
        <dbReference type="SAM" id="MobiDB-lite"/>
    </source>
</evidence>
<proteinExistence type="predicted"/>
<gene>
    <name evidence="3" type="ORF">BKA67DRAFT_532550</name>
</gene>
<keyword evidence="4" id="KW-1185">Reference proteome</keyword>
<organism evidence="3 4">
    <name type="scientific">Truncatella angustata</name>
    <dbReference type="NCBI Taxonomy" id="152316"/>
    <lineage>
        <taxon>Eukaryota</taxon>
        <taxon>Fungi</taxon>
        <taxon>Dikarya</taxon>
        <taxon>Ascomycota</taxon>
        <taxon>Pezizomycotina</taxon>
        <taxon>Sordariomycetes</taxon>
        <taxon>Xylariomycetidae</taxon>
        <taxon>Amphisphaeriales</taxon>
        <taxon>Sporocadaceae</taxon>
        <taxon>Truncatella</taxon>
    </lineage>
</organism>
<dbReference type="Proteomes" id="UP000758603">
    <property type="component" value="Unassembled WGS sequence"/>
</dbReference>
<feature type="region of interest" description="Disordered" evidence="1">
    <location>
        <begin position="701"/>
        <end position="737"/>
    </location>
</feature>
<evidence type="ECO:0000313" key="4">
    <source>
        <dbReference type="Proteomes" id="UP000758603"/>
    </source>
</evidence>
<comment type="caution">
    <text evidence="3">The sequence shown here is derived from an EMBL/GenBank/DDBJ whole genome shotgun (WGS) entry which is preliminary data.</text>
</comment>
<dbReference type="GeneID" id="70128442"/>